<reference evidence="2 3" key="1">
    <citation type="submission" date="2016-10" db="EMBL/GenBank/DDBJ databases">
        <authorList>
            <person name="de Groot N.N."/>
        </authorList>
    </citation>
    <scope>NUCLEOTIDE SEQUENCE [LARGE SCALE GENOMIC DNA]</scope>
    <source>
        <strain evidence="2 3">HL3</strain>
    </source>
</reference>
<dbReference type="PROSITE" id="PS00488">
    <property type="entry name" value="PAL_HISTIDASE"/>
    <property type="match status" value="1"/>
</dbReference>
<dbReference type="InterPro" id="IPR008948">
    <property type="entry name" value="L-Aspartase-like"/>
</dbReference>
<dbReference type="InterPro" id="IPR024083">
    <property type="entry name" value="Fumarase/histidase_N"/>
</dbReference>
<protein>
    <submittedName>
        <fullName evidence="2">Tyrosine ammonia-lyase</fullName>
    </submittedName>
</protein>
<dbReference type="AlphaFoldDB" id="A0A1I1SCV6"/>
<evidence type="ECO:0000313" key="2">
    <source>
        <dbReference type="EMBL" id="SFD44257.1"/>
    </source>
</evidence>
<name>A0A1I1SCV6_9GAMM</name>
<proteinExistence type="predicted"/>
<dbReference type="Pfam" id="PF00221">
    <property type="entry name" value="Lyase_aromatic"/>
    <property type="match status" value="1"/>
</dbReference>
<dbReference type="FunFam" id="1.10.275.10:FF:000005">
    <property type="entry name" value="Histidine ammonia-lyase"/>
    <property type="match status" value="1"/>
</dbReference>
<evidence type="ECO:0000256" key="1">
    <source>
        <dbReference type="ARBA" id="ARBA00023239"/>
    </source>
</evidence>
<dbReference type="PANTHER" id="PTHR10362">
    <property type="entry name" value="HISTIDINE AMMONIA-LYASE"/>
    <property type="match status" value="1"/>
</dbReference>
<dbReference type="Gene3D" id="1.20.200.10">
    <property type="entry name" value="Fumarase/aspartase (Central domain)"/>
    <property type="match status" value="1"/>
</dbReference>
<dbReference type="CDD" id="cd00332">
    <property type="entry name" value="PAL-HAL"/>
    <property type="match status" value="1"/>
</dbReference>
<dbReference type="RefSeq" id="WP_093428299.1">
    <property type="nucleotide sequence ID" value="NZ_FOMJ01000005.1"/>
</dbReference>
<dbReference type="SUPFAM" id="SSF48557">
    <property type="entry name" value="L-aspartase-like"/>
    <property type="match status" value="1"/>
</dbReference>
<keyword evidence="1 2" id="KW-0456">Lyase</keyword>
<sequence>MSLLLDGRRPTIAEVEAVADGTEVALDPGVLERATAGRLHLEEMVAARRLIYGVTTGYGPLAGCYVDPDRSAELQRNLIYHLASGTGDPLPRRTVRAIMFVRLATLTRGHSAVRPESLQCLVDWLNADLVPVVPERGTVGASGDLTPLAHIALALMGEGEVDDNGNRRPAGEALAVRGWEPWEPAAKDGLALVNGTAAMTGIAALNAAGARRAVELAQRLTVAAAEVHGARLEAWRPELGELRPHPGQQAAHARLNELAAGSQRLVAAEPAWLPDDLDGVGEAAEVPQDPYTLRCAPQLFGAVLDALEWHHTTVSREVGAVTDNPVFLPEADAVIHGGNFYGQHIAFAADTQVNALVKTAVHAERTLARLTDERRNDGLPPFLQGNQTGLNSGFMGAQVTASALVAELRTQAHPASIQSIPTNADNQDVVTMGTIAARKAADVLGMVEELLAIHALALAQAVELRGKDGFSPATRGLHEAVRATAGFLADDRPLQPAIAALTRRLRDPADPLHHLP</sequence>
<dbReference type="EMBL" id="FOMJ01000005">
    <property type="protein sequence ID" value="SFD44257.1"/>
    <property type="molecule type" value="Genomic_DNA"/>
</dbReference>
<dbReference type="OrthoDB" id="9806955at2"/>
<evidence type="ECO:0000313" key="3">
    <source>
        <dbReference type="Proteomes" id="UP000198611"/>
    </source>
</evidence>
<dbReference type="Proteomes" id="UP000198611">
    <property type="component" value="Unassembled WGS sequence"/>
</dbReference>
<dbReference type="InterPro" id="IPR001106">
    <property type="entry name" value="Aromatic_Lyase"/>
</dbReference>
<gene>
    <name evidence="2" type="ORF">SAMN05660831_01655</name>
</gene>
<keyword evidence="3" id="KW-1185">Reference proteome</keyword>
<dbReference type="InterPro" id="IPR022313">
    <property type="entry name" value="Phe/His_NH3-lyase_AS"/>
</dbReference>
<dbReference type="STRING" id="1123397.SAMN05660831_01655"/>
<accession>A0A1I1SCV6</accession>
<organism evidence="2 3">
    <name type="scientific">Thiohalospira halophila DSM 15071</name>
    <dbReference type="NCBI Taxonomy" id="1123397"/>
    <lineage>
        <taxon>Bacteria</taxon>
        <taxon>Pseudomonadati</taxon>
        <taxon>Pseudomonadota</taxon>
        <taxon>Gammaproteobacteria</taxon>
        <taxon>Thiohalospirales</taxon>
        <taxon>Thiohalospiraceae</taxon>
        <taxon>Thiohalospira</taxon>
    </lineage>
</organism>
<dbReference type="Gene3D" id="1.10.275.10">
    <property type="entry name" value="Fumarase/aspartase (N-terminal domain)"/>
    <property type="match status" value="1"/>
</dbReference>
<dbReference type="GO" id="GO:0016841">
    <property type="term" value="F:ammonia-lyase activity"/>
    <property type="evidence" value="ECO:0007669"/>
    <property type="project" value="InterPro"/>
</dbReference>